<accession>A0A8S1EJ05</accession>
<reference evidence="2 3" key="1">
    <citation type="submission" date="2020-04" db="EMBL/GenBank/DDBJ databases">
        <authorList>
            <person name="Laetsch R D."/>
            <person name="Stevens L."/>
            <person name="Kumar S."/>
            <person name="Blaxter L. M."/>
        </authorList>
    </citation>
    <scope>NUCLEOTIDE SEQUENCE [LARGE SCALE GENOMIC DNA]</scope>
</reference>
<feature type="transmembrane region" description="Helical" evidence="1">
    <location>
        <begin position="163"/>
        <end position="184"/>
    </location>
</feature>
<dbReference type="AlphaFoldDB" id="A0A8S1EJ05"/>
<organism evidence="2 3">
    <name type="scientific">Caenorhabditis bovis</name>
    <dbReference type="NCBI Taxonomy" id="2654633"/>
    <lineage>
        <taxon>Eukaryota</taxon>
        <taxon>Metazoa</taxon>
        <taxon>Ecdysozoa</taxon>
        <taxon>Nematoda</taxon>
        <taxon>Chromadorea</taxon>
        <taxon>Rhabditida</taxon>
        <taxon>Rhabditina</taxon>
        <taxon>Rhabditomorpha</taxon>
        <taxon>Rhabditoidea</taxon>
        <taxon>Rhabditidae</taxon>
        <taxon>Peloderinae</taxon>
        <taxon>Caenorhabditis</taxon>
    </lineage>
</organism>
<keyword evidence="1" id="KW-1133">Transmembrane helix</keyword>
<feature type="transmembrane region" description="Helical" evidence="1">
    <location>
        <begin position="110"/>
        <end position="132"/>
    </location>
</feature>
<proteinExistence type="predicted"/>
<keyword evidence="1" id="KW-0472">Membrane</keyword>
<evidence type="ECO:0000256" key="1">
    <source>
        <dbReference type="SAM" id="Phobius"/>
    </source>
</evidence>
<gene>
    <name evidence="2" type="ORF">CBOVIS_LOCUS2974</name>
</gene>
<evidence type="ECO:0000313" key="2">
    <source>
        <dbReference type="EMBL" id="CAB3399932.1"/>
    </source>
</evidence>
<feature type="transmembrane region" description="Helical" evidence="1">
    <location>
        <begin position="42"/>
        <end position="71"/>
    </location>
</feature>
<dbReference type="Proteomes" id="UP000494206">
    <property type="component" value="Unassembled WGS sequence"/>
</dbReference>
<protein>
    <submittedName>
        <fullName evidence="2">Uncharacterized protein</fullName>
    </submittedName>
</protein>
<dbReference type="OrthoDB" id="5771867at2759"/>
<feature type="transmembrane region" description="Helical" evidence="1">
    <location>
        <begin position="83"/>
        <end position="103"/>
    </location>
</feature>
<keyword evidence="3" id="KW-1185">Reference proteome</keyword>
<name>A0A8S1EJ05_9PELO</name>
<sequence>MCCSPFRKFNRWLTQACLKVDVFVNERNLIGIPDKSWKVFQALVIVNFAFSTVVFLLGLLCFAIGSAFSTYYTRVNCDNGINIWIPFNNMVASWTGFFAIRVLHLRWTAFIHFVFTLIMGPPMFIAATYSALNISNWIEEDTKSRAFKDYGTKNAAINGTLAVLSYFIACVTLVILGFYFYYWIPRSNRT</sequence>
<evidence type="ECO:0000313" key="3">
    <source>
        <dbReference type="Proteomes" id="UP000494206"/>
    </source>
</evidence>
<dbReference type="EMBL" id="CADEPM010000002">
    <property type="protein sequence ID" value="CAB3399932.1"/>
    <property type="molecule type" value="Genomic_DNA"/>
</dbReference>
<comment type="caution">
    <text evidence="2">The sequence shown here is derived from an EMBL/GenBank/DDBJ whole genome shotgun (WGS) entry which is preliminary data.</text>
</comment>
<keyword evidence="1" id="KW-0812">Transmembrane</keyword>